<dbReference type="PANTHER" id="PTHR43141:SF4">
    <property type="entry name" value="CYTOCHROME BD2 SUBUNIT II"/>
    <property type="match status" value="1"/>
</dbReference>
<dbReference type="PANTHER" id="PTHR43141">
    <property type="entry name" value="CYTOCHROME BD2 SUBUNIT II"/>
    <property type="match status" value="1"/>
</dbReference>
<keyword evidence="5 7" id="KW-1133">Transmembrane helix</keyword>
<evidence type="ECO:0000256" key="2">
    <source>
        <dbReference type="ARBA" id="ARBA00007543"/>
    </source>
</evidence>
<keyword evidence="3" id="KW-1003">Cell membrane</keyword>
<sequence length="336" mass="37887">MEWWQDLTLIWTGIVAFAIIMYVLMDGFDLGLGILFPFAGKDSDRDVMMNTVAPVWDFNETWLILGGAGLFAAFPLAYAVILPALYLPLLVMLIALIFRGVAFEFRFKANASRFLWDRSFHFGSLLATMVQGMALGAFIQGFHVEDRAYVGGMFDWFSIFSVVTGLALVSGYALLGCTWLIWRTEGSLQEWAFNLSKPLFLVVVGFVAVVSIWTPLLNDTIAQRWFSWPNILYLSPVPIMTAGLALLFWRAINNRREVQPFVITMGLFLLSFLGLAVSLWPNVIPPDISIWDAASPPETQEFLLVGMVFLIPTILFYTVYSYYVFRGKVTEGVGYH</sequence>
<dbReference type="Proteomes" id="UP000321523">
    <property type="component" value="Unassembled WGS sequence"/>
</dbReference>
<dbReference type="OrthoDB" id="9776710at2"/>
<dbReference type="GO" id="GO:0009055">
    <property type="term" value="F:electron transfer activity"/>
    <property type="evidence" value="ECO:0007669"/>
    <property type="project" value="TreeGrafter"/>
</dbReference>
<accession>A0A512DKF5</accession>
<dbReference type="AlphaFoldDB" id="A0A512DKF5"/>
<dbReference type="RefSeq" id="WP_044426040.1">
    <property type="nucleotide sequence ID" value="NZ_BJYZ01000003.1"/>
</dbReference>
<evidence type="ECO:0000313" key="9">
    <source>
        <dbReference type="Proteomes" id="UP000321523"/>
    </source>
</evidence>
<evidence type="ECO:0000313" key="8">
    <source>
        <dbReference type="EMBL" id="GEO36954.1"/>
    </source>
</evidence>
<dbReference type="Pfam" id="PF02322">
    <property type="entry name" value="Cyt_bd_oxida_II"/>
    <property type="match status" value="1"/>
</dbReference>
<comment type="caution">
    <text evidence="8">The sequence shown here is derived from an EMBL/GenBank/DDBJ whole genome shotgun (WGS) entry which is preliminary data.</text>
</comment>
<feature type="transmembrane region" description="Helical" evidence="7">
    <location>
        <begin position="302"/>
        <end position="325"/>
    </location>
</feature>
<evidence type="ECO:0000256" key="3">
    <source>
        <dbReference type="ARBA" id="ARBA00022475"/>
    </source>
</evidence>
<evidence type="ECO:0000256" key="1">
    <source>
        <dbReference type="ARBA" id="ARBA00004651"/>
    </source>
</evidence>
<evidence type="ECO:0000256" key="6">
    <source>
        <dbReference type="ARBA" id="ARBA00023136"/>
    </source>
</evidence>
<evidence type="ECO:0000256" key="4">
    <source>
        <dbReference type="ARBA" id="ARBA00022692"/>
    </source>
</evidence>
<proteinExistence type="inferred from homology"/>
<keyword evidence="6 7" id="KW-0472">Membrane</keyword>
<evidence type="ECO:0000256" key="7">
    <source>
        <dbReference type="SAM" id="Phobius"/>
    </source>
</evidence>
<keyword evidence="4 7" id="KW-0812">Transmembrane</keyword>
<name>A0A512DKF5_9PROT</name>
<dbReference type="EMBL" id="BJYZ01000003">
    <property type="protein sequence ID" value="GEO36954.1"/>
    <property type="molecule type" value="Genomic_DNA"/>
</dbReference>
<feature type="transmembrane region" description="Helical" evidence="7">
    <location>
        <begin position="194"/>
        <end position="216"/>
    </location>
</feature>
<reference evidence="8 9" key="1">
    <citation type="submission" date="2019-07" db="EMBL/GenBank/DDBJ databases">
        <title>Whole genome shotgun sequence of Skermanella aerolata NBRC 106429.</title>
        <authorList>
            <person name="Hosoyama A."/>
            <person name="Uohara A."/>
            <person name="Ohji S."/>
            <person name="Ichikawa N."/>
        </authorList>
    </citation>
    <scope>NUCLEOTIDE SEQUENCE [LARGE SCALE GENOMIC DNA]</scope>
    <source>
        <strain evidence="8 9">NBRC 106429</strain>
    </source>
</reference>
<dbReference type="NCBIfam" id="TIGR00203">
    <property type="entry name" value="cydB"/>
    <property type="match status" value="1"/>
</dbReference>
<feature type="transmembrane region" description="Helical" evidence="7">
    <location>
        <begin position="119"/>
        <end position="139"/>
    </location>
</feature>
<evidence type="ECO:0000256" key="5">
    <source>
        <dbReference type="ARBA" id="ARBA00022989"/>
    </source>
</evidence>
<comment type="similarity">
    <text evidence="2">Belongs to the cytochrome ubiquinol oxidase subunit 2 family.</text>
</comment>
<protein>
    <submittedName>
        <fullName evidence="8">Cyanide insensitive terminal oxidase</fullName>
    </submittedName>
</protein>
<dbReference type="GO" id="GO:0005886">
    <property type="term" value="C:plasma membrane"/>
    <property type="evidence" value="ECO:0007669"/>
    <property type="project" value="UniProtKB-SubCell"/>
</dbReference>
<feature type="transmembrane region" description="Helical" evidence="7">
    <location>
        <begin position="231"/>
        <end position="249"/>
    </location>
</feature>
<feature type="transmembrane region" description="Helical" evidence="7">
    <location>
        <begin position="159"/>
        <end position="182"/>
    </location>
</feature>
<feature type="transmembrane region" description="Helical" evidence="7">
    <location>
        <begin position="261"/>
        <end position="282"/>
    </location>
</feature>
<gene>
    <name evidence="8" type="primary">cioB</name>
    <name evidence="8" type="ORF">SAE02_11020</name>
</gene>
<dbReference type="GO" id="GO:0070069">
    <property type="term" value="C:cytochrome complex"/>
    <property type="evidence" value="ECO:0007669"/>
    <property type="project" value="TreeGrafter"/>
</dbReference>
<organism evidence="8 9">
    <name type="scientific">Skermanella aerolata</name>
    <dbReference type="NCBI Taxonomy" id="393310"/>
    <lineage>
        <taxon>Bacteria</taxon>
        <taxon>Pseudomonadati</taxon>
        <taxon>Pseudomonadota</taxon>
        <taxon>Alphaproteobacteria</taxon>
        <taxon>Rhodospirillales</taxon>
        <taxon>Azospirillaceae</taxon>
        <taxon>Skermanella</taxon>
    </lineage>
</organism>
<keyword evidence="9" id="KW-1185">Reference proteome</keyword>
<dbReference type="GO" id="GO:0019646">
    <property type="term" value="P:aerobic electron transport chain"/>
    <property type="evidence" value="ECO:0007669"/>
    <property type="project" value="TreeGrafter"/>
</dbReference>
<comment type="subcellular location">
    <subcellularLocation>
        <location evidence="1">Cell membrane</location>
        <topology evidence="1">Multi-pass membrane protein</topology>
    </subcellularLocation>
</comment>
<dbReference type="GO" id="GO:0016682">
    <property type="term" value="F:oxidoreductase activity, acting on diphenols and related substances as donors, oxygen as acceptor"/>
    <property type="evidence" value="ECO:0007669"/>
    <property type="project" value="TreeGrafter"/>
</dbReference>
<feature type="transmembrane region" description="Helical" evidence="7">
    <location>
        <begin position="12"/>
        <end position="40"/>
    </location>
</feature>
<feature type="transmembrane region" description="Helical" evidence="7">
    <location>
        <begin position="87"/>
        <end position="107"/>
    </location>
</feature>
<dbReference type="InterPro" id="IPR003317">
    <property type="entry name" value="Cyt-d_oxidase_su2"/>
</dbReference>